<keyword evidence="1" id="KW-0472">Membrane</keyword>
<dbReference type="RefSeq" id="WP_126161244.1">
    <property type="nucleotide sequence ID" value="NZ_RQPJ01000002.1"/>
</dbReference>
<dbReference type="AlphaFoldDB" id="A0A3S0CPX8"/>
<sequence>MAKEKLVVIKEADLTNNCPECFNQEIKLTFYQRHTYGRLYDRTTKDITHEIKCKKCDSIIYPVSWTEDIERVFDYYQKMLAPDRPVIRFTSLFYILTLLLVVVVVAAGVYIFLEGIIEF</sequence>
<dbReference type="Proteomes" id="UP000267585">
    <property type="component" value="Unassembled WGS sequence"/>
</dbReference>
<comment type="caution">
    <text evidence="2">The sequence shown here is derived from an EMBL/GenBank/DDBJ whole genome shotgun (WGS) entry which is preliminary data.</text>
</comment>
<gene>
    <name evidence="2" type="ORF">EHW67_04915</name>
</gene>
<proteinExistence type="predicted"/>
<evidence type="ECO:0000256" key="1">
    <source>
        <dbReference type="SAM" id="Phobius"/>
    </source>
</evidence>
<organism evidence="2 3">
    <name type="scientific">Arenibacter aquaticus</name>
    <dbReference type="NCBI Taxonomy" id="2489054"/>
    <lineage>
        <taxon>Bacteria</taxon>
        <taxon>Pseudomonadati</taxon>
        <taxon>Bacteroidota</taxon>
        <taxon>Flavobacteriia</taxon>
        <taxon>Flavobacteriales</taxon>
        <taxon>Flavobacteriaceae</taxon>
        <taxon>Arenibacter</taxon>
    </lineage>
</organism>
<dbReference type="OrthoDB" id="1139350at2"/>
<reference evidence="2 3" key="1">
    <citation type="submission" date="2018-11" db="EMBL/GenBank/DDBJ databases">
        <title>Arenibacter aquaticus sp.nov., a marine bacterium isolated from surface seawater in the South China Sea.</title>
        <authorList>
            <person name="Guo J."/>
            <person name="Sun J."/>
        </authorList>
    </citation>
    <scope>NUCLEOTIDE SEQUENCE [LARGE SCALE GENOMIC DNA]</scope>
    <source>
        <strain evidence="2 3">GUO666</strain>
    </source>
</reference>
<feature type="transmembrane region" description="Helical" evidence="1">
    <location>
        <begin position="92"/>
        <end position="113"/>
    </location>
</feature>
<keyword evidence="1" id="KW-0812">Transmembrane</keyword>
<keyword evidence="1" id="KW-1133">Transmembrane helix</keyword>
<evidence type="ECO:0000313" key="2">
    <source>
        <dbReference type="EMBL" id="RTE54511.1"/>
    </source>
</evidence>
<protein>
    <submittedName>
        <fullName evidence="2">Uncharacterized protein</fullName>
    </submittedName>
</protein>
<evidence type="ECO:0000313" key="3">
    <source>
        <dbReference type="Proteomes" id="UP000267585"/>
    </source>
</evidence>
<name>A0A3S0CPX8_9FLAO</name>
<dbReference type="EMBL" id="RQPJ01000002">
    <property type="protein sequence ID" value="RTE54511.1"/>
    <property type="molecule type" value="Genomic_DNA"/>
</dbReference>
<accession>A0A3S0CPX8</accession>
<keyword evidence="3" id="KW-1185">Reference proteome</keyword>